<comment type="caution">
    <text evidence="1">The sequence shown here is derived from an EMBL/GenBank/DDBJ whole genome shotgun (WGS) entry which is preliminary data.</text>
</comment>
<protein>
    <submittedName>
        <fullName evidence="1">Uncharacterized protein</fullName>
    </submittedName>
</protein>
<accession>J9GIQ6</accession>
<reference evidence="1" key="1">
    <citation type="journal article" date="2012" name="PLoS ONE">
        <title>Gene sets for utilization of primary and secondary nutrition supplies in the distal gut of endangered iberian lynx.</title>
        <authorList>
            <person name="Alcaide M."/>
            <person name="Messina E."/>
            <person name="Richter M."/>
            <person name="Bargiela R."/>
            <person name="Peplies J."/>
            <person name="Huws S.A."/>
            <person name="Newbold C.J."/>
            <person name="Golyshin P.N."/>
            <person name="Simon M.A."/>
            <person name="Lopez G."/>
            <person name="Yakimov M.M."/>
            <person name="Ferrer M."/>
        </authorList>
    </citation>
    <scope>NUCLEOTIDE SEQUENCE</scope>
</reference>
<dbReference type="AlphaFoldDB" id="J9GIQ6"/>
<proteinExistence type="predicted"/>
<evidence type="ECO:0000313" key="1">
    <source>
        <dbReference type="EMBL" id="EJW99424.1"/>
    </source>
</evidence>
<organism evidence="1">
    <name type="scientific">gut metagenome</name>
    <dbReference type="NCBI Taxonomy" id="749906"/>
    <lineage>
        <taxon>unclassified sequences</taxon>
        <taxon>metagenomes</taxon>
        <taxon>organismal metagenomes</taxon>
    </lineage>
</organism>
<name>J9GIQ6_9ZZZZ</name>
<dbReference type="EMBL" id="AMCI01003811">
    <property type="protein sequence ID" value="EJW99424.1"/>
    <property type="molecule type" value="Genomic_DNA"/>
</dbReference>
<gene>
    <name evidence="1" type="ORF">EVA_12470</name>
</gene>
<feature type="non-terminal residue" evidence="1">
    <location>
        <position position="1"/>
    </location>
</feature>
<sequence>IHFDKATRAKLKNNAPKILWVSFPGNR</sequence>